<organism evidence="1 2">
    <name type="scientific">Agromyces salentinus</name>
    <dbReference type="NCBI Taxonomy" id="269421"/>
    <lineage>
        <taxon>Bacteria</taxon>
        <taxon>Bacillati</taxon>
        <taxon>Actinomycetota</taxon>
        <taxon>Actinomycetes</taxon>
        <taxon>Micrococcales</taxon>
        <taxon>Microbacteriaceae</taxon>
        <taxon>Agromyces</taxon>
    </lineage>
</organism>
<evidence type="ECO:0000313" key="2">
    <source>
        <dbReference type="Proteomes" id="UP001501746"/>
    </source>
</evidence>
<evidence type="ECO:0000313" key="1">
    <source>
        <dbReference type="EMBL" id="GAA1826108.1"/>
    </source>
</evidence>
<evidence type="ECO:0008006" key="3">
    <source>
        <dbReference type="Google" id="ProtNLM"/>
    </source>
</evidence>
<comment type="caution">
    <text evidence="1">The sequence shown here is derived from an EMBL/GenBank/DDBJ whole genome shotgun (WGS) entry which is preliminary data.</text>
</comment>
<protein>
    <recommendedName>
        <fullName evidence="3">Asparagine synthase</fullName>
    </recommendedName>
</protein>
<keyword evidence="2" id="KW-1185">Reference proteome</keyword>
<reference evidence="1 2" key="1">
    <citation type="journal article" date="2019" name="Int. J. Syst. Evol. Microbiol.">
        <title>The Global Catalogue of Microorganisms (GCM) 10K type strain sequencing project: providing services to taxonomists for standard genome sequencing and annotation.</title>
        <authorList>
            <consortium name="The Broad Institute Genomics Platform"/>
            <consortium name="The Broad Institute Genome Sequencing Center for Infectious Disease"/>
            <person name="Wu L."/>
            <person name="Ma J."/>
        </authorList>
    </citation>
    <scope>NUCLEOTIDE SEQUENCE [LARGE SCALE GENOMIC DNA]</scope>
    <source>
        <strain evidence="1 2">JCM 14323</strain>
    </source>
</reference>
<dbReference type="Proteomes" id="UP001501746">
    <property type="component" value="Unassembled WGS sequence"/>
</dbReference>
<dbReference type="EMBL" id="BAAANK010000002">
    <property type="protein sequence ID" value="GAA1826108.1"/>
    <property type="molecule type" value="Genomic_DNA"/>
</dbReference>
<gene>
    <name evidence="1" type="ORF">GCM10009750_06760</name>
</gene>
<dbReference type="RefSeq" id="WP_157428970.1">
    <property type="nucleotide sequence ID" value="NZ_BAAANK010000002.1"/>
</dbReference>
<name>A0ABN2MH24_9MICO</name>
<sequence>MPWWSKRKRRRFTPFDRAALPEAEPLTFDETYNEGLLVAEAAGRMALKNRIIVRALRGDEPFDRDRASAEAREVLRELIHELDQVAEWAETERETAAKREGRSAHQHDYHRADSWNLRLRERINEAVAARLGELRNDSEYLARFAERARQDAWAELSDAIEQRLAREWPDIEVDETYLAEREDRMADVASDLLRDLDGVRQRREERDALDDAFGGW</sequence>
<proteinExistence type="predicted"/>
<accession>A0ABN2MH24</accession>